<name>A0A3D9UL23_9GAMM</name>
<protein>
    <submittedName>
        <fullName evidence="1">Uncharacterized protein</fullName>
    </submittedName>
</protein>
<keyword evidence="2" id="KW-1185">Reference proteome</keyword>
<dbReference type="EMBL" id="QTUB01000001">
    <property type="protein sequence ID" value="REF27295.1"/>
    <property type="molecule type" value="Genomic_DNA"/>
</dbReference>
<dbReference type="AlphaFoldDB" id="A0A3D9UL23"/>
<comment type="caution">
    <text evidence="1">The sequence shown here is derived from an EMBL/GenBank/DDBJ whole genome shotgun (WGS) entry which is preliminary data.</text>
</comment>
<dbReference type="Proteomes" id="UP000256294">
    <property type="component" value="Unassembled WGS sequence"/>
</dbReference>
<accession>A0A3D9UL23</accession>
<proteinExistence type="predicted"/>
<sequence>MNPDFFSDNIITLFPKKIEKNEIMQLMKELKSNPLVRKYYPSPIVAIAKKDTDSEKKLTTFPKKEIDQTYPKSNII</sequence>
<evidence type="ECO:0000313" key="2">
    <source>
        <dbReference type="Proteomes" id="UP000256294"/>
    </source>
</evidence>
<evidence type="ECO:0000313" key="1">
    <source>
        <dbReference type="EMBL" id="REF27295.1"/>
    </source>
</evidence>
<reference evidence="1 2" key="1">
    <citation type="submission" date="2018-08" db="EMBL/GenBank/DDBJ databases">
        <title>Genomic Encyclopedia of Archaeal and Bacterial Type Strains, Phase II (KMG-II): from individual species to whole genera.</title>
        <authorList>
            <person name="Goeker M."/>
        </authorList>
    </citation>
    <scope>NUCLEOTIDE SEQUENCE [LARGE SCALE GENOMIC DNA]</scope>
    <source>
        <strain evidence="1 2">DSM 17905</strain>
    </source>
</reference>
<organism evidence="1 2">
    <name type="scientific">Xenorhabdus cabanillasii</name>
    <dbReference type="NCBI Taxonomy" id="351673"/>
    <lineage>
        <taxon>Bacteria</taxon>
        <taxon>Pseudomonadati</taxon>
        <taxon>Pseudomonadota</taxon>
        <taxon>Gammaproteobacteria</taxon>
        <taxon>Enterobacterales</taxon>
        <taxon>Morganellaceae</taxon>
        <taxon>Xenorhabdus</taxon>
    </lineage>
</organism>
<gene>
    <name evidence="1" type="ORF">BDD26_2058</name>
</gene>